<name>A0A1M5X6X5_9FLAO</name>
<evidence type="ECO:0000313" key="2">
    <source>
        <dbReference type="Proteomes" id="UP000184047"/>
    </source>
</evidence>
<dbReference type="AlphaFoldDB" id="A0A1M5X6X5"/>
<dbReference type="Proteomes" id="UP000184047">
    <property type="component" value="Unassembled WGS sequence"/>
</dbReference>
<sequence length="98" mass="11919">MDSIRIAEWKLVSSEKMLNIARSLNSPFLKDYEDTYKKYLHNYNIVLAYNKAFNDLMKWELLVRTGKFTKSPFLEMYKKRLREQAQLVAELENRYIRF</sequence>
<dbReference type="RefSeq" id="WP_073066907.1">
    <property type="nucleotide sequence ID" value="NZ_FQWT01000010.1"/>
</dbReference>
<organism evidence="1 2">
    <name type="scientific">Chryseobacterium oranimense</name>
    <dbReference type="NCBI Taxonomy" id="421058"/>
    <lineage>
        <taxon>Bacteria</taxon>
        <taxon>Pseudomonadati</taxon>
        <taxon>Bacteroidota</taxon>
        <taxon>Flavobacteriia</taxon>
        <taxon>Flavobacteriales</taxon>
        <taxon>Weeksellaceae</taxon>
        <taxon>Chryseobacterium group</taxon>
        <taxon>Chryseobacterium</taxon>
    </lineage>
</organism>
<dbReference type="EMBL" id="FQWT01000010">
    <property type="protein sequence ID" value="SHH95590.1"/>
    <property type="molecule type" value="Genomic_DNA"/>
</dbReference>
<evidence type="ECO:0000313" key="1">
    <source>
        <dbReference type="EMBL" id="SHH95590.1"/>
    </source>
</evidence>
<gene>
    <name evidence="1" type="ORF">SAMN05421866_0014</name>
</gene>
<protein>
    <submittedName>
        <fullName evidence="1">Uncharacterized protein</fullName>
    </submittedName>
</protein>
<reference evidence="2" key="1">
    <citation type="submission" date="2016-11" db="EMBL/GenBank/DDBJ databases">
        <authorList>
            <person name="Varghese N."/>
            <person name="Submissions S."/>
        </authorList>
    </citation>
    <scope>NUCLEOTIDE SEQUENCE [LARGE SCALE GENOMIC DNA]</scope>
    <source>
        <strain evidence="2">DSM 19055</strain>
    </source>
</reference>
<dbReference type="STRING" id="421058.SAMN05421866_0014"/>
<proteinExistence type="predicted"/>
<keyword evidence="2" id="KW-1185">Reference proteome</keyword>
<accession>A0A1M5X6X5</accession>